<evidence type="ECO:0000313" key="1">
    <source>
        <dbReference type="EMBL" id="KAG2642735.1"/>
    </source>
</evidence>
<evidence type="ECO:0000313" key="2">
    <source>
        <dbReference type="Proteomes" id="UP000823388"/>
    </source>
</evidence>
<dbReference type="Proteomes" id="UP000823388">
    <property type="component" value="Chromosome 2K"/>
</dbReference>
<dbReference type="EMBL" id="CM029039">
    <property type="protein sequence ID" value="KAG2642735.1"/>
    <property type="molecule type" value="Genomic_DNA"/>
</dbReference>
<keyword evidence="2" id="KW-1185">Reference proteome</keyword>
<proteinExistence type="predicted"/>
<accession>A0A8T0W5P7</accession>
<comment type="caution">
    <text evidence="1">The sequence shown here is derived from an EMBL/GenBank/DDBJ whole genome shotgun (WGS) entry which is preliminary data.</text>
</comment>
<organism evidence="1 2">
    <name type="scientific">Panicum virgatum</name>
    <name type="common">Blackwell switchgrass</name>
    <dbReference type="NCBI Taxonomy" id="38727"/>
    <lineage>
        <taxon>Eukaryota</taxon>
        <taxon>Viridiplantae</taxon>
        <taxon>Streptophyta</taxon>
        <taxon>Embryophyta</taxon>
        <taxon>Tracheophyta</taxon>
        <taxon>Spermatophyta</taxon>
        <taxon>Magnoliopsida</taxon>
        <taxon>Liliopsida</taxon>
        <taxon>Poales</taxon>
        <taxon>Poaceae</taxon>
        <taxon>PACMAD clade</taxon>
        <taxon>Panicoideae</taxon>
        <taxon>Panicodae</taxon>
        <taxon>Paniceae</taxon>
        <taxon>Panicinae</taxon>
        <taxon>Panicum</taxon>
        <taxon>Panicum sect. Hiantes</taxon>
    </lineage>
</organism>
<protein>
    <submittedName>
        <fullName evidence="1">Uncharacterized protein</fullName>
    </submittedName>
</protein>
<gene>
    <name evidence="1" type="ORF">PVAP13_2KG206891</name>
</gene>
<reference evidence="1" key="1">
    <citation type="submission" date="2020-05" db="EMBL/GenBank/DDBJ databases">
        <title>WGS assembly of Panicum virgatum.</title>
        <authorList>
            <person name="Lovell J.T."/>
            <person name="Jenkins J."/>
            <person name="Shu S."/>
            <person name="Juenger T.E."/>
            <person name="Schmutz J."/>
        </authorList>
    </citation>
    <scope>NUCLEOTIDE SEQUENCE</scope>
    <source>
        <strain evidence="1">AP13</strain>
    </source>
</reference>
<dbReference type="AlphaFoldDB" id="A0A8T0W5P7"/>
<sequence>MRFLVGFVDATSAGLVKVCETLLLIGISLPFWGKGNEEDATPRLSSLLSFLALLSEIFWFSRAFCLVANPILQSSVLAGCCQLRKAPAERTEPCRGFTKRDLHLVWIYSALCLDDVAKYVVALTKNYKCSGVGWLHWCRRRHLDVNWSPDVASVPFSDSLRGPECHVCLHPATTMLALGFLTDWRLAILVMNKCLVVPLVRAFMIS</sequence>
<name>A0A8T0W5P7_PANVG</name>